<feature type="transmembrane region" description="Helical" evidence="1">
    <location>
        <begin position="155"/>
        <end position="175"/>
    </location>
</feature>
<dbReference type="Gene3D" id="1.20.120.1630">
    <property type="match status" value="1"/>
</dbReference>
<dbReference type="InterPro" id="IPR010721">
    <property type="entry name" value="UstE-like"/>
</dbReference>
<feature type="transmembrane region" description="Helical" evidence="1">
    <location>
        <begin position="56"/>
        <end position="75"/>
    </location>
</feature>
<dbReference type="Proteomes" id="UP000316343">
    <property type="component" value="Unassembled WGS sequence"/>
</dbReference>
<keyword evidence="3" id="KW-1185">Reference proteome</keyword>
<keyword evidence="1" id="KW-0472">Membrane</keyword>
<dbReference type="EMBL" id="VHJK01000001">
    <property type="protein sequence ID" value="TRD12831.1"/>
    <property type="molecule type" value="Genomic_DNA"/>
</dbReference>
<feature type="transmembrane region" description="Helical" evidence="1">
    <location>
        <begin position="81"/>
        <end position="105"/>
    </location>
</feature>
<dbReference type="PANTHER" id="PTHR32251">
    <property type="entry name" value="3-OXO-5-ALPHA-STEROID 4-DEHYDROGENASE"/>
    <property type="match status" value="1"/>
</dbReference>
<proteinExistence type="predicted"/>
<sequence>MVAVVVAAIGLAFSWFLGSQSQNLGGYSLVFICGVIAFGVNWLAFIPSAAAQSDKFYDTMGAVTYLSVTGIACLLSEQLDIRAIVIAAMVAIWALRLGSFLFMRIRREGGSDSRFEKIKVNPARFLVAWTLQAVWVTFTAAAALVAITASERVEIGIFFWLGAAIWVVGFAWEVIADRQKKEFKQDPSNKGDFINVGLWRWSRHPNYFGEITLWTGILVMTLPLLSGTAWLAVISPLFVTLLLTKVSGINLQNKQAEERWGDDPAYQEYRKNTPALIPMPPG</sequence>
<dbReference type="PROSITE" id="PS50244">
    <property type="entry name" value="S5A_REDUCTASE"/>
    <property type="match status" value="1"/>
</dbReference>
<feature type="transmembrane region" description="Helical" evidence="1">
    <location>
        <begin position="24"/>
        <end position="44"/>
    </location>
</feature>
<feature type="transmembrane region" description="Helical" evidence="1">
    <location>
        <begin position="126"/>
        <end position="149"/>
    </location>
</feature>
<evidence type="ECO:0000313" key="3">
    <source>
        <dbReference type="Proteomes" id="UP000316343"/>
    </source>
</evidence>
<dbReference type="AlphaFoldDB" id="A0A547PFE5"/>
<gene>
    <name evidence="2" type="ORF">FGU71_10535</name>
</gene>
<evidence type="ECO:0000256" key="1">
    <source>
        <dbReference type="SAM" id="Phobius"/>
    </source>
</evidence>
<feature type="transmembrane region" description="Helical" evidence="1">
    <location>
        <begin position="207"/>
        <end position="225"/>
    </location>
</feature>
<evidence type="ECO:0000313" key="2">
    <source>
        <dbReference type="EMBL" id="TRD12831.1"/>
    </source>
</evidence>
<keyword evidence="1" id="KW-0812">Transmembrane</keyword>
<dbReference type="GO" id="GO:0016020">
    <property type="term" value="C:membrane"/>
    <property type="evidence" value="ECO:0007669"/>
    <property type="project" value="TreeGrafter"/>
</dbReference>
<dbReference type="PANTHER" id="PTHR32251:SF17">
    <property type="entry name" value="STEROID 5-ALPHA REDUCTASE C-TERMINAL DOMAIN-CONTAINING PROTEIN"/>
    <property type="match status" value="1"/>
</dbReference>
<organism evidence="2 3">
    <name type="scientific">Erythrobacter insulae</name>
    <dbReference type="NCBI Taxonomy" id="2584124"/>
    <lineage>
        <taxon>Bacteria</taxon>
        <taxon>Pseudomonadati</taxon>
        <taxon>Pseudomonadota</taxon>
        <taxon>Alphaproteobacteria</taxon>
        <taxon>Sphingomonadales</taxon>
        <taxon>Erythrobacteraceae</taxon>
        <taxon>Erythrobacter/Porphyrobacter group</taxon>
        <taxon>Erythrobacter</taxon>
    </lineage>
</organism>
<reference evidence="2 3" key="1">
    <citation type="submission" date="2019-06" db="EMBL/GenBank/DDBJ databases">
        <title>Erythrobacter insulae sp. nov., isolated from a tidal flat.</title>
        <authorList>
            <person name="Yoon J.-H."/>
        </authorList>
    </citation>
    <scope>NUCLEOTIDE SEQUENCE [LARGE SCALE GENOMIC DNA]</scope>
    <source>
        <strain evidence="2 3">JBTF-M21</strain>
    </source>
</reference>
<comment type="caution">
    <text evidence="2">The sequence shown here is derived from an EMBL/GenBank/DDBJ whole genome shotgun (WGS) entry which is preliminary data.</text>
</comment>
<keyword evidence="1" id="KW-1133">Transmembrane helix</keyword>
<dbReference type="Pfam" id="PF06966">
    <property type="entry name" value="DUF1295"/>
    <property type="match status" value="1"/>
</dbReference>
<name>A0A547PFE5_9SPHN</name>
<protein>
    <submittedName>
        <fullName evidence="2">DUF1295 domain-containing protein</fullName>
    </submittedName>
</protein>
<accession>A0A547PFE5</accession>
<dbReference type="OrthoDB" id="9779233at2"/>